<evidence type="ECO:0000256" key="3">
    <source>
        <dbReference type="ARBA" id="ARBA00022491"/>
    </source>
</evidence>
<dbReference type="EMBL" id="MF588717">
    <property type="protein sequence ID" value="ATQ38362.1"/>
    <property type="molecule type" value="Genomic_DNA"/>
</dbReference>
<organism evidence="16">
    <name type="scientific">Gammapapillomavirus 12</name>
    <dbReference type="NCBI Taxonomy" id="1513257"/>
    <lineage>
        <taxon>Viruses</taxon>
        <taxon>Monodnaviria</taxon>
        <taxon>Shotokuvirae</taxon>
        <taxon>Cossaviricota</taxon>
        <taxon>Papovaviricetes</taxon>
        <taxon>Zurhausenvirales</taxon>
        <taxon>Papillomaviridae</taxon>
        <taxon>Firstpapillomavirinae</taxon>
        <taxon>Gammapapillomavirus</taxon>
    </lineage>
</organism>
<sequence>METQETLTDRFTAQQEIQLTLIEKQSTSLQDHINFWKSVRLENVLAYYARREGYRNLGLQPLPVLAVSQYKAKEAIEMQILLTSLNDSEYANEAWTLADVSAELLHTPPKNCFKKGAFIVTVLYDNDEQKAFPYTCWDYIYYQDNNSRWHKVRGDVDTNGLFYTEVTGDIVYFLLFAPEAEKYGDSGSWTIKFKNQTVFASIASYARPVPGPSSEAGKPTSNTSPVSKSPRKRQRETDEDTQSASPTSTSRGFRLRRGEGESATTTRRRRGGGGGTTRSLQFAVSPEEVGTRSESVPRQGLGRLGRLQAEARDPYLIVLKGHANTLKCWRYRLEQRHPQTFLTASTLFHWQGDDSDNHSRLLIAFSSDRQRQLFLQNVTLPKHSTHTFGNFDSL</sequence>
<dbReference type="InterPro" id="IPR042503">
    <property type="entry name" value="Regulatory_protein_E2_N_1"/>
</dbReference>
<evidence type="ECO:0000256" key="4">
    <source>
        <dbReference type="ARBA" id="ARBA00022518"/>
    </source>
</evidence>
<dbReference type="Pfam" id="PF00511">
    <property type="entry name" value="PPV_E2_C"/>
    <property type="match status" value="1"/>
</dbReference>
<dbReference type="Gene3D" id="3.30.70.330">
    <property type="match status" value="1"/>
</dbReference>
<feature type="cross-link" description="Glycyl lysine isopeptide (Lys-Gly) (interchain with G-Cter in SUMO)" evidence="12">
    <location>
        <position position="320"/>
    </location>
</feature>
<dbReference type="Pfam" id="PF00508">
    <property type="entry name" value="PPV_E2_N"/>
    <property type="match status" value="1"/>
</dbReference>
<comment type="PTM">
    <text evidence="12">Sumoylation plays a regulatory role in E2 transcriptional activity.</text>
</comment>
<evidence type="ECO:0000256" key="9">
    <source>
        <dbReference type="ARBA" id="ARBA00023125"/>
    </source>
</evidence>
<dbReference type="GO" id="GO:0003700">
    <property type="term" value="F:DNA-binding transcription factor activity"/>
    <property type="evidence" value="ECO:0007669"/>
    <property type="project" value="UniProtKB-UniRule"/>
</dbReference>
<dbReference type="HAMAP" id="MF_04001">
    <property type="entry name" value="PPV_E2"/>
    <property type="match status" value="1"/>
</dbReference>
<feature type="domain" description="Papillomavirus E2 C-terminal" evidence="15">
    <location>
        <begin position="317"/>
        <end position="388"/>
    </location>
</feature>
<dbReference type="GO" id="GO:0006351">
    <property type="term" value="P:DNA-templated transcription"/>
    <property type="evidence" value="ECO:0007669"/>
    <property type="project" value="UniProtKB-UniRule"/>
</dbReference>
<dbReference type="SUPFAM" id="SSF54957">
    <property type="entry name" value="Viral DNA-binding domain"/>
    <property type="match status" value="1"/>
</dbReference>
<dbReference type="Gene3D" id="2.170.200.10">
    <property type="entry name" value="Papillomavirus E2 early protein domain"/>
    <property type="match status" value="1"/>
</dbReference>
<evidence type="ECO:0000256" key="11">
    <source>
        <dbReference type="ARBA" id="ARBA00023163"/>
    </source>
</evidence>
<proteinExistence type="inferred from homology"/>
<keyword evidence="12" id="KW-1017">Isopeptide bond</keyword>
<feature type="compositionally biased region" description="Polar residues" evidence="13">
    <location>
        <begin position="242"/>
        <end position="251"/>
    </location>
</feature>
<dbReference type="InterPro" id="IPR042504">
    <property type="entry name" value="Regulatory_protein_E2_N_2"/>
</dbReference>
<dbReference type="InterPro" id="IPR012677">
    <property type="entry name" value="Nucleotide-bd_a/b_plait_sf"/>
</dbReference>
<dbReference type="GO" id="GO:0006275">
    <property type="term" value="P:regulation of DNA replication"/>
    <property type="evidence" value="ECO:0007669"/>
    <property type="project" value="UniProtKB-UniRule"/>
</dbReference>
<comment type="PTM">
    <text evidence="12">Phosphorylated.</text>
</comment>
<dbReference type="InterPro" id="IPR035975">
    <property type="entry name" value="E2/EBNA1_C_sf"/>
</dbReference>
<feature type="region of interest" description="DNA-binding domain" evidence="12">
    <location>
        <begin position="313"/>
        <end position="394"/>
    </location>
</feature>
<dbReference type="GO" id="GO:0042025">
    <property type="term" value="C:host cell nucleus"/>
    <property type="evidence" value="ECO:0007669"/>
    <property type="project" value="UniProtKB-SubCell"/>
</dbReference>
<keyword evidence="9 12" id="KW-0238">DNA-binding</keyword>
<dbReference type="InterPro" id="IPR000427">
    <property type="entry name" value="Papillomavirus_E2_C"/>
</dbReference>
<evidence type="ECO:0000256" key="5">
    <source>
        <dbReference type="ARBA" id="ARBA00022553"/>
    </source>
</evidence>
<accession>A0A2D2ALM3</accession>
<comment type="caution">
    <text evidence="12">Lacks conserved residue(s) required for the propagation of feature annotation.</text>
</comment>
<comment type="subunit">
    <text evidence="12">Binds DNA as homodimer. Interacts with protein E1; this interaction greatly increases E1 DNA-binding activity. Interacts with protein L1; this interaction enhances E2-dependent replication and transcription activation. Interacts with protein L2; this interaction inhibits E2 transcriptional activity but not DNA replication function E2. Interacts with protein E7; this interaction inhibits E7 oncogenic activity. Interacts with host TAF1; this interaction modulates E2-dependent transcriptional regulation. Interacts with host BRD4; this interaction mediates E2 transcriptional activation function. Additionally, the interaction with host BRD4 on mitotic chromosomes mediates tethering of the viral genome. Interacts with host TOPBP1; this interaction is required for optimal viral DNA replication.</text>
</comment>
<keyword evidence="8 12" id="KW-0805">Transcription regulation</keyword>
<dbReference type="GO" id="GO:0000166">
    <property type="term" value="F:nucleotide binding"/>
    <property type="evidence" value="ECO:0007669"/>
    <property type="project" value="UniProtKB-UniRule"/>
</dbReference>
<evidence type="ECO:0000256" key="6">
    <source>
        <dbReference type="ARBA" id="ARBA00022562"/>
    </source>
</evidence>
<dbReference type="Gene3D" id="1.10.287.30">
    <property type="entry name" value="E2 (early) protein, N terminal domain, subdomain 1"/>
    <property type="match status" value="1"/>
</dbReference>
<evidence type="ECO:0000256" key="13">
    <source>
        <dbReference type="SAM" id="MobiDB-lite"/>
    </source>
</evidence>
<evidence type="ECO:0000259" key="15">
    <source>
        <dbReference type="Pfam" id="PF00511"/>
    </source>
</evidence>
<comment type="similarity">
    <text evidence="2">Belongs to the papillomaviridae E8^E2C protein family.</text>
</comment>
<keyword evidence="5 12" id="KW-0597">Phosphoprotein</keyword>
<evidence type="ECO:0000256" key="10">
    <source>
        <dbReference type="ARBA" id="ARBA00023159"/>
    </source>
</evidence>
<dbReference type="GO" id="GO:0039693">
    <property type="term" value="P:viral DNA genome replication"/>
    <property type="evidence" value="ECO:0007669"/>
    <property type="project" value="UniProtKB-UniRule"/>
</dbReference>
<keyword evidence="3 12" id="KW-0678">Repressor</keyword>
<evidence type="ECO:0000256" key="12">
    <source>
        <dbReference type="HAMAP-Rule" id="MF_04001"/>
    </source>
</evidence>
<keyword evidence="7 12" id="KW-0235">DNA replication</keyword>
<evidence type="ECO:0000256" key="8">
    <source>
        <dbReference type="ARBA" id="ARBA00023015"/>
    </source>
</evidence>
<protein>
    <recommendedName>
        <fullName evidence="12">Regulatory protein E2</fullName>
    </recommendedName>
</protein>
<dbReference type="InterPro" id="IPR036050">
    <property type="entry name" value="Regulatory_protein_E2_N"/>
</dbReference>
<evidence type="ECO:0000256" key="1">
    <source>
        <dbReference type="ARBA" id="ARBA00004147"/>
    </source>
</evidence>
<dbReference type="GO" id="GO:0003677">
    <property type="term" value="F:DNA binding"/>
    <property type="evidence" value="ECO:0007669"/>
    <property type="project" value="UniProtKB-UniRule"/>
</dbReference>
<keyword evidence="12" id="KW-0832">Ubl conjugation</keyword>
<evidence type="ECO:0000256" key="7">
    <source>
        <dbReference type="ARBA" id="ARBA00022705"/>
    </source>
</evidence>
<keyword evidence="4 12" id="KW-0244">Early protein</keyword>
<evidence type="ECO:0000313" key="16">
    <source>
        <dbReference type="EMBL" id="ATQ38362.1"/>
    </source>
</evidence>
<reference evidence="16" key="1">
    <citation type="journal article" date="2018" name="MSphere">
        <title>Metagenomic Discovery of 83 New Human Papillomavirus Types in Patients with Immunodeficiency.</title>
        <authorList>
            <person name="Pastrana D.V."/>
            <person name="Peretti A."/>
            <person name="Welch N.L."/>
            <person name="Borgogna C."/>
            <person name="Olivero C."/>
            <person name="Badolato R."/>
            <person name="Notarangelo L.D."/>
            <person name="Gariglio M."/>
            <person name="FitzGerald P.C."/>
            <person name="McIntosh C.E."/>
            <person name="Reeves J."/>
            <person name="Starrett G.J."/>
            <person name="Bliskovsky V."/>
            <person name="Velez D."/>
            <person name="Brownell I."/>
            <person name="Yarchoan R."/>
            <person name="Wyvill K.M."/>
            <person name="Uldrick T.S."/>
            <person name="Maldarelli F."/>
            <person name="Lisco A."/>
            <person name="Sereti I."/>
            <person name="Gonzalez C.M."/>
            <person name="Androphy E.J."/>
            <person name="McBride A.A."/>
            <person name="Van Doorslaer K."/>
            <person name="Garcia F."/>
            <person name="Dvoretzky I."/>
            <person name="Liu J.S."/>
            <person name="Han J."/>
            <person name="Murphy P.M."/>
            <person name="McDermott D.H."/>
            <person name="Buck C.B."/>
        </authorList>
    </citation>
    <scope>NUCLEOTIDE SEQUENCE</scope>
    <source>
        <strain evidence="16">Gamma12_w07c68b</strain>
    </source>
</reference>
<evidence type="ECO:0000259" key="14">
    <source>
        <dbReference type="Pfam" id="PF00508"/>
    </source>
</evidence>
<evidence type="ECO:0000256" key="2">
    <source>
        <dbReference type="ARBA" id="ARBA00007794"/>
    </source>
</evidence>
<keyword evidence="10 12" id="KW-0010">Activator</keyword>
<dbReference type="SUPFAM" id="SSF51332">
    <property type="entry name" value="E2 regulatory, transactivation domain"/>
    <property type="match status" value="1"/>
</dbReference>
<dbReference type="InterPro" id="IPR033668">
    <property type="entry name" value="Reg_prot_E2"/>
</dbReference>
<comment type="function">
    <text evidence="12">Plays a role in the initiation of viral DNA replication. A dimer of E2 interacts with a dimer of E1 in order to improve specificity of E1 DNA binding activity. Once the complex recognizes and binds DNA at specific sites, the E2 dimer is removed from DNA. E2 also regulates viral transcription through binding to the E2RE response element (5'-ACCNNNNNNGGT-3') present in multiple copies in the regulatory regions of the viral genome. Activates or represses transcription depending on E2RE's position with regards to proximal promoter elements including the TATA-box. Repression occurs by sterically hindering the assembly of the transcription initiation complex.</text>
</comment>
<keyword evidence="11 12" id="KW-0804">Transcription</keyword>
<dbReference type="InterPro" id="IPR001866">
    <property type="entry name" value="PPV_E2_N"/>
</dbReference>
<dbReference type="GO" id="GO:0006260">
    <property type="term" value="P:DNA replication"/>
    <property type="evidence" value="ECO:0007669"/>
    <property type="project" value="UniProtKB-KW"/>
</dbReference>
<gene>
    <name evidence="12 16" type="primary">E2</name>
</gene>
<feature type="domain" description="Papillomavirus E2 N-terminal" evidence="14">
    <location>
        <begin position="5"/>
        <end position="201"/>
    </location>
</feature>
<feature type="region of interest" description="Disordered" evidence="13">
    <location>
        <begin position="209"/>
        <end position="297"/>
    </location>
</feature>
<comment type="subcellular location">
    <subcellularLocation>
        <location evidence="1 12">Host nucleus</location>
    </subcellularLocation>
</comment>
<comment type="similarity">
    <text evidence="12">Belongs to the papillomaviridae E2 protein family.</text>
</comment>
<dbReference type="Proteomes" id="UP000290645">
    <property type="component" value="Segment"/>
</dbReference>
<keyword evidence="6 12" id="KW-1048">Host nucleus</keyword>
<name>A0A2D2ALM3_9PAPI</name>